<evidence type="ECO:0000313" key="1">
    <source>
        <dbReference type="EMBL" id="KAI3818458.1"/>
    </source>
</evidence>
<dbReference type="Proteomes" id="UP001056120">
    <property type="component" value="Linkage Group LG04"/>
</dbReference>
<comment type="caution">
    <text evidence="1">The sequence shown here is derived from an EMBL/GenBank/DDBJ whole genome shotgun (WGS) entry which is preliminary data.</text>
</comment>
<sequence length="339" mass="40040">MGKWNYRRTWRPKNYYRDQRIPSPPTYYDTEFKLRGTSKNVDLPWEERFCISVGIPWEKVVNAEKYANSYDNVLKWNDSAGESAFYEAKKRFWAQINNIPTDVPQPDPEMYNEEIDWNPKIDLELVKELDLAYFNPDEVEKLESYNATKRNDGFTPGCILGLNDINPWERNKNDDRDCLNKSENKNISDPWERGITQDDREIKDPWEVDGNSSWNKNVTWENSARNAGNNEITWGIGATNSWHYNQYRVQREDATSKNTWARKETGLQSSKISYTNTSRGAQQHQAPNRQRGNYRDYTSFGRGSNVSCRKREGGYEYTTSYKSARVQSDDYREHNQYRR</sequence>
<organism evidence="1 2">
    <name type="scientific">Smallanthus sonchifolius</name>
    <dbReference type="NCBI Taxonomy" id="185202"/>
    <lineage>
        <taxon>Eukaryota</taxon>
        <taxon>Viridiplantae</taxon>
        <taxon>Streptophyta</taxon>
        <taxon>Embryophyta</taxon>
        <taxon>Tracheophyta</taxon>
        <taxon>Spermatophyta</taxon>
        <taxon>Magnoliopsida</taxon>
        <taxon>eudicotyledons</taxon>
        <taxon>Gunneridae</taxon>
        <taxon>Pentapetalae</taxon>
        <taxon>asterids</taxon>
        <taxon>campanulids</taxon>
        <taxon>Asterales</taxon>
        <taxon>Asteraceae</taxon>
        <taxon>Asteroideae</taxon>
        <taxon>Heliantheae alliance</taxon>
        <taxon>Millerieae</taxon>
        <taxon>Smallanthus</taxon>
    </lineage>
</organism>
<proteinExistence type="predicted"/>
<dbReference type="EMBL" id="CM042021">
    <property type="protein sequence ID" value="KAI3818458.1"/>
    <property type="molecule type" value="Genomic_DNA"/>
</dbReference>
<reference evidence="2" key="1">
    <citation type="journal article" date="2022" name="Mol. Ecol. Resour.">
        <title>The genomes of chicory, endive, great burdock and yacon provide insights into Asteraceae palaeo-polyploidization history and plant inulin production.</title>
        <authorList>
            <person name="Fan W."/>
            <person name="Wang S."/>
            <person name="Wang H."/>
            <person name="Wang A."/>
            <person name="Jiang F."/>
            <person name="Liu H."/>
            <person name="Zhao H."/>
            <person name="Xu D."/>
            <person name="Zhang Y."/>
        </authorList>
    </citation>
    <scope>NUCLEOTIDE SEQUENCE [LARGE SCALE GENOMIC DNA]</scope>
    <source>
        <strain evidence="2">cv. Yunnan</strain>
    </source>
</reference>
<name>A0ACB9JEU2_9ASTR</name>
<keyword evidence="2" id="KW-1185">Reference proteome</keyword>
<protein>
    <submittedName>
        <fullName evidence="1">Uncharacterized protein</fullName>
    </submittedName>
</protein>
<reference evidence="1 2" key="2">
    <citation type="journal article" date="2022" name="Mol. Ecol. Resour.">
        <title>The genomes of chicory, endive, great burdock and yacon provide insights into Asteraceae paleo-polyploidization history and plant inulin production.</title>
        <authorList>
            <person name="Fan W."/>
            <person name="Wang S."/>
            <person name="Wang H."/>
            <person name="Wang A."/>
            <person name="Jiang F."/>
            <person name="Liu H."/>
            <person name="Zhao H."/>
            <person name="Xu D."/>
            <person name="Zhang Y."/>
        </authorList>
    </citation>
    <scope>NUCLEOTIDE SEQUENCE [LARGE SCALE GENOMIC DNA]</scope>
    <source>
        <strain evidence="2">cv. Yunnan</strain>
        <tissue evidence="1">Leaves</tissue>
    </source>
</reference>
<evidence type="ECO:0000313" key="2">
    <source>
        <dbReference type="Proteomes" id="UP001056120"/>
    </source>
</evidence>
<accession>A0ACB9JEU2</accession>
<gene>
    <name evidence="1" type="ORF">L1987_12265</name>
</gene>